<reference evidence="1 2" key="1">
    <citation type="submission" date="2014-07" db="EMBL/GenBank/DDBJ databases">
        <title>Methanogenic archaea and the global carbon cycle.</title>
        <authorList>
            <person name="Henriksen J.R."/>
            <person name="Luke J."/>
            <person name="Reinhart S."/>
            <person name="Benedict M.N."/>
            <person name="Youngblut N.D."/>
            <person name="Metcalf M.E."/>
            <person name="Whitaker R.J."/>
            <person name="Metcalf W.W."/>
        </authorList>
    </citation>
    <scope>NUCLEOTIDE SEQUENCE [LARGE SCALE GENOMIC DNA]</scope>
    <source>
        <strain evidence="1 2">Wiesmoor</strain>
    </source>
</reference>
<protein>
    <submittedName>
        <fullName evidence="1">Uncharacterized protein</fullName>
    </submittedName>
</protein>
<dbReference type="PATRIC" id="fig|1434109.4.peg.895"/>
<sequence>MDIIKELNLYYCRTSFQKAGKSEYTRSVNLGQGHLQYRLKLQKTDKIRDRKTKASLSGLRAMTALRLLVREDVGVSKVLTDRMLACQKIKA</sequence>
<accession>A0A0E3QJP6</accession>
<name>A0A0E3QJP6_METBA</name>
<organism evidence="1 2">
    <name type="scientific">Methanosarcina barkeri str. Wiesmoor</name>
    <dbReference type="NCBI Taxonomy" id="1434109"/>
    <lineage>
        <taxon>Archaea</taxon>
        <taxon>Methanobacteriati</taxon>
        <taxon>Methanobacteriota</taxon>
        <taxon>Stenosarchaea group</taxon>
        <taxon>Methanomicrobia</taxon>
        <taxon>Methanosarcinales</taxon>
        <taxon>Methanosarcinaceae</taxon>
        <taxon>Methanosarcina</taxon>
    </lineage>
</organism>
<dbReference type="GeneID" id="24822163"/>
<proteinExistence type="predicted"/>
<gene>
    <name evidence="1" type="ORF">MSBRW_0734</name>
</gene>
<dbReference type="EMBL" id="CP009526">
    <property type="protein sequence ID" value="AKB49987.1"/>
    <property type="molecule type" value="Genomic_DNA"/>
</dbReference>
<dbReference type="RefSeq" id="WP_011305301.1">
    <property type="nucleotide sequence ID" value="NZ_CP009526.1"/>
</dbReference>
<dbReference type="Proteomes" id="UP000033038">
    <property type="component" value="Chromosome"/>
</dbReference>
<dbReference type="KEGG" id="mbw:MSBRW_0734"/>
<dbReference type="HOGENOM" id="CLU_2420005_0_0_2"/>
<evidence type="ECO:0000313" key="2">
    <source>
        <dbReference type="Proteomes" id="UP000033038"/>
    </source>
</evidence>
<evidence type="ECO:0000313" key="1">
    <source>
        <dbReference type="EMBL" id="AKB49987.1"/>
    </source>
</evidence>
<dbReference type="AlphaFoldDB" id="A0A0E3QJP6"/>